<evidence type="ECO:0000313" key="2">
    <source>
        <dbReference type="EMBL" id="CDM92649.1"/>
    </source>
</evidence>
<keyword evidence="1" id="KW-0812">Transmembrane</keyword>
<keyword evidence="1" id="KW-1133">Transmembrane helix</keyword>
<keyword evidence="1" id="KW-0472">Membrane</keyword>
<reference evidence="2 3" key="1">
    <citation type="submission" date="2014-02" db="EMBL/GenBank/DDBJ databases">
        <authorList>
            <person name="Genoscope - CEA"/>
        </authorList>
    </citation>
    <scope>NUCLEOTIDE SEQUENCE [LARGE SCALE GENOMIC DNA]</scope>
    <source>
        <strain evidence="2 3">PCC 8005</strain>
    </source>
</reference>
<dbReference type="Proteomes" id="UP000032946">
    <property type="component" value="Chromosome"/>
</dbReference>
<sequence length="38" mass="4639">MPNFEDVMNYTTSVAELYYFVEISYMVLIDIFYNYIIN</sequence>
<dbReference type="EMBL" id="FO818640">
    <property type="protein sequence ID" value="CDM92649.1"/>
    <property type="molecule type" value="Genomic_DNA"/>
</dbReference>
<accession>A0A9P1KBM0</accession>
<dbReference type="AlphaFoldDB" id="A0A9P1KBM0"/>
<protein>
    <submittedName>
        <fullName evidence="2">Uncharacterized protein</fullName>
    </submittedName>
</protein>
<keyword evidence="3" id="KW-1185">Reference proteome</keyword>
<gene>
    <name evidence="2" type="ORF">ARTHRO_10322</name>
</gene>
<name>A0A9P1KBM0_9CYAN</name>
<feature type="transmembrane region" description="Helical" evidence="1">
    <location>
        <begin position="17"/>
        <end position="36"/>
    </location>
</feature>
<evidence type="ECO:0000256" key="1">
    <source>
        <dbReference type="SAM" id="Phobius"/>
    </source>
</evidence>
<proteinExistence type="predicted"/>
<evidence type="ECO:0000313" key="3">
    <source>
        <dbReference type="Proteomes" id="UP000032946"/>
    </source>
</evidence>
<organism evidence="2 3">
    <name type="scientific">Limnospira indica PCC 8005</name>
    <dbReference type="NCBI Taxonomy" id="376219"/>
    <lineage>
        <taxon>Bacteria</taxon>
        <taxon>Bacillati</taxon>
        <taxon>Cyanobacteriota</taxon>
        <taxon>Cyanophyceae</taxon>
        <taxon>Oscillatoriophycideae</taxon>
        <taxon>Oscillatoriales</taxon>
        <taxon>Sirenicapillariaceae</taxon>
        <taxon>Limnospira</taxon>
    </lineage>
</organism>